<dbReference type="InterPro" id="IPR007213">
    <property type="entry name" value="Ppm1/Ppm2/Tcmp"/>
</dbReference>
<dbReference type="EMBL" id="UHDZ01000002">
    <property type="protein sequence ID" value="SUN32866.1"/>
    <property type="molecule type" value="Genomic_DNA"/>
</dbReference>
<keyword evidence="2 3" id="KW-0808">Transferase</keyword>
<organism evidence="3 4">
    <name type="scientific">Staphylococcus saccharolyticus</name>
    <dbReference type="NCBI Taxonomy" id="33028"/>
    <lineage>
        <taxon>Bacteria</taxon>
        <taxon>Bacillati</taxon>
        <taxon>Bacillota</taxon>
        <taxon>Bacilli</taxon>
        <taxon>Bacillales</taxon>
        <taxon>Staphylococcaceae</taxon>
        <taxon>Staphylococcus</taxon>
    </lineage>
</organism>
<dbReference type="PANTHER" id="PTHR43619">
    <property type="entry name" value="S-ADENOSYL-L-METHIONINE-DEPENDENT METHYLTRANSFERASE YKTD-RELATED"/>
    <property type="match status" value="1"/>
</dbReference>
<dbReference type="SUPFAM" id="SSF53335">
    <property type="entry name" value="S-adenosyl-L-methionine-dependent methyltransferases"/>
    <property type="match status" value="1"/>
</dbReference>
<dbReference type="Gene3D" id="3.40.50.150">
    <property type="entry name" value="Vaccinia Virus protein VP39"/>
    <property type="match status" value="1"/>
</dbReference>
<proteinExistence type="predicted"/>
<reference evidence="3 4" key="1">
    <citation type="submission" date="2018-06" db="EMBL/GenBank/DDBJ databases">
        <authorList>
            <consortium name="Pathogen Informatics"/>
            <person name="Doyle S."/>
        </authorList>
    </citation>
    <scope>NUCLEOTIDE SEQUENCE [LARGE SCALE GENOMIC DNA]</scope>
    <source>
        <strain evidence="3 4">NCTC11807</strain>
    </source>
</reference>
<sequence length="267" mass="31447">MNNYSETMIAVLLARVKNSNISKEKYPDKLIDKLNHTHKHFEFLEHKSKGMFSRSILVRSLYFIDSIVKFTGEQIIVLGSGLDTKAIEYADKDVDIYYVDHPKSIEFSRGLLKKMNRSNLKFISFDLQDDATYLLQILNEAGIDKFKDTLVIWEGSSYYINPKSSLYLISSLINYFKKFKFYFDILCSGAYQNSSKGANENIKYLRNINEKWVGHLNYKDIEDIVYSNKEYKISSKEFDRSHIELKYLNENYLFSNQMSFIEIEKEF</sequence>
<evidence type="ECO:0000313" key="4">
    <source>
        <dbReference type="Proteomes" id="UP000255425"/>
    </source>
</evidence>
<dbReference type="AlphaFoldDB" id="A0A380JAE5"/>
<evidence type="ECO:0000256" key="1">
    <source>
        <dbReference type="ARBA" id="ARBA00022603"/>
    </source>
</evidence>
<dbReference type="PANTHER" id="PTHR43619:SF2">
    <property type="entry name" value="S-ADENOSYL-L-METHIONINE-DEPENDENT METHYLTRANSFERASES SUPERFAMILY PROTEIN"/>
    <property type="match status" value="1"/>
</dbReference>
<keyword evidence="4" id="KW-1185">Reference proteome</keyword>
<gene>
    <name evidence="3" type="ORF">NCTC11807_02770</name>
</gene>
<name>A0A380JAE5_9STAP</name>
<evidence type="ECO:0000256" key="2">
    <source>
        <dbReference type="ARBA" id="ARBA00022679"/>
    </source>
</evidence>
<dbReference type="RefSeq" id="WP_115314164.1">
    <property type="nucleotide sequence ID" value="NZ_CP068030.1"/>
</dbReference>
<dbReference type="GO" id="GO:0008168">
    <property type="term" value="F:methyltransferase activity"/>
    <property type="evidence" value="ECO:0007669"/>
    <property type="project" value="UniProtKB-KW"/>
</dbReference>
<protein>
    <submittedName>
        <fullName evidence="3">O-Methyltransferase involved in polyketide biosynthesis</fullName>
    </submittedName>
</protein>
<dbReference type="Pfam" id="PF04072">
    <property type="entry name" value="LCM"/>
    <property type="match status" value="1"/>
</dbReference>
<keyword evidence="1 3" id="KW-0489">Methyltransferase</keyword>
<dbReference type="InterPro" id="IPR029063">
    <property type="entry name" value="SAM-dependent_MTases_sf"/>
</dbReference>
<dbReference type="Proteomes" id="UP000255425">
    <property type="component" value="Unassembled WGS sequence"/>
</dbReference>
<evidence type="ECO:0000313" key="3">
    <source>
        <dbReference type="EMBL" id="SUN32866.1"/>
    </source>
</evidence>
<dbReference type="GO" id="GO:0032259">
    <property type="term" value="P:methylation"/>
    <property type="evidence" value="ECO:0007669"/>
    <property type="project" value="UniProtKB-KW"/>
</dbReference>
<accession>A0A380JAE5</accession>